<evidence type="ECO:0000313" key="3">
    <source>
        <dbReference type="Proteomes" id="UP001630127"/>
    </source>
</evidence>
<protein>
    <submittedName>
        <fullName evidence="2">Uncharacterized protein</fullName>
    </submittedName>
</protein>
<reference evidence="2 3" key="1">
    <citation type="submission" date="2024-11" db="EMBL/GenBank/DDBJ databases">
        <title>A near-complete genome assembly of Cinchona calisaya.</title>
        <authorList>
            <person name="Lian D.C."/>
            <person name="Zhao X.W."/>
            <person name="Wei L."/>
        </authorList>
    </citation>
    <scope>NUCLEOTIDE SEQUENCE [LARGE SCALE GENOMIC DNA]</scope>
    <source>
        <tissue evidence="2">Nenye</tissue>
    </source>
</reference>
<proteinExistence type="predicted"/>
<sequence length="96" mass="10414">MIDNEARDGWDNRIGRSTSISRHILDESVVSGARSTISGASSAIEGNPRGESTIVREFDVNGYYVEGSSIGNALHSSNSKESLLTMDTRREPLVET</sequence>
<dbReference type="EMBL" id="JBJUIK010000015">
    <property type="protein sequence ID" value="KAL3502644.1"/>
    <property type="molecule type" value="Genomic_DNA"/>
</dbReference>
<comment type="caution">
    <text evidence="2">The sequence shown here is derived from an EMBL/GenBank/DDBJ whole genome shotgun (WGS) entry which is preliminary data.</text>
</comment>
<keyword evidence="3" id="KW-1185">Reference proteome</keyword>
<evidence type="ECO:0000256" key="1">
    <source>
        <dbReference type="SAM" id="MobiDB-lite"/>
    </source>
</evidence>
<dbReference type="AlphaFoldDB" id="A0ABD2Y8T1"/>
<gene>
    <name evidence="2" type="ORF">ACH5RR_037093</name>
</gene>
<evidence type="ECO:0000313" key="2">
    <source>
        <dbReference type="EMBL" id="KAL3502644.1"/>
    </source>
</evidence>
<feature type="region of interest" description="Disordered" evidence="1">
    <location>
        <begin position="75"/>
        <end position="96"/>
    </location>
</feature>
<name>A0ABD2Y8T1_9GENT</name>
<accession>A0ABD2Y8T1</accession>
<organism evidence="2 3">
    <name type="scientific">Cinchona calisaya</name>
    <dbReference type="NCBI Taxonomy" id="153742"/>
    <lineage>
        <taxon>Eukaryota</taxon>
        <taxon>Viridiplantae</taxon>
        <taxon>Streptophyta</taxon>
        <taxon>Embryophyta</taxon>
        <taxon>Tracheophyta</taxon>
        <taxon>Spermatophyta</taxon>
        <taxon>Magnoliopsida</taxon>
        <taxon>eudicotyledons</taxon>
        <taxon>Gunneridae</taxon>
        <taxon>Pentapetalae</taxon>
        <taxon>asterids</taxon>
        <taxon>lamiids</taxon>
        <taxon>Gentianales</taxon>
        <taxon>Rubiaceae</taxon>
        <taxon>Cinchonoideae</taxon>
        <taxon>Cinchoneae</taxon>
        <taxon>Cinchona</taxon>
    </lineage>
</organism>
<dbReference type="Proteomes" id="UP001630127">
    <property type="component" value="Unassembled WGS sequence"/>
</dbReference>
<feature type="compositionally biased region" description="Basic and acidic residues" evidence="1">
    <location>
        <begin position="87"/>
        <end position="96"/>
    </location>
</feature>